<dbReference type="InterPro" id="IPR017941">
    <property type="entry name" value="Rieske_2Fe-2S"/>
</dbReference>
<feature type="domain" description="Rieske" evidence="5">
    <location>
        <begin position="5"/>
        <end position="101"/>
    </location>
</feature>
<keyword evidence="7" id="KW-1185">Reference proteome</keyword>
<dbReference type="GO" id="GO:0046872">
    <property type="term" value="F:metal ion binding"/>
    <property type="evidence" value="ECO:0007669"/>
    <property type="project" value="UniProtKB-KW"/>
</dbReference>
<organism evidence="6 7">
    <name type="scientific">Marinomonas alcarazii</name>
    <dbReference type="NCBI Taxonomy" id="491949"/>
    <lineage>
        <taxon>Bacteria</taxon>
        <taxon>Pseudomonadati</taxon>
        <taxon>Pseudomonadota</taxon>
        <taxon>Gammaproteobacteria</taxon>
        <taxon>Oceanospirillales</taxon>
        <taxon>Oceanospirillaceae</taxon>
        <taxon>Marinomonas</taxon>
    </lineage>
</organism>
<keyword evidence="6" id="KW-0223">Dioxygenase</keyword>
<dbReference type="CDD" id="cd03528">
    <property type="entry name" value="Rieske_RO_ferredoxin"/>
    <property type="match status" value="1"/>
</dbReference>
<accession>A0A318V7Q1</accession>
<dbReference type="InterPro" id="IPR036922">
    <property type="entry name" value="Rieske_2Fe-2S_sf"/>
</dbReference>
<evidence type="ECO:0000256" key="1">
    <source>
        <dbReference type="ARBA" id="ARBA00022714"/>
    </source>
</evidence>
<dbReference type="SUPFAM" id="SSF50022">
    <property type="entry name" value="ISP domain"/>
    <property type="match status" value="1"/>
</dbReference>
<evidence type="ECO:0000259" key="5">
    <source>
        <dbReference type="PROSITE" id="PS51296"/>
    </source>
</evidence>
<sequence length="106" mass="12054">MSNWIEVCPLDDIDEEDVMPFNHSEQTFAIYRCPKGEVFATSGLCTHERIHLADGLVMDDIIECPKHNGRFNYKSGKALGAPVCEHLKTFPTKVENDVIYLELQNL</sequence>
<evidence type="ECO:0000256" key="4">
    <source>
        <dbReference type="ARBA" id="ARBA00023014"/>
    </source>
</evidence>
<proteinExistence type="predicted"/>
<dbReference type="GO" id="GO:0051537">
    <property type="term" value="F:2 iron, 2 sulfur cluster binding"/>
    <property type="evidence" value="ECO:0007669"/>
    <property type="project" value="UniProtKB-KW"/>
</dbReference>
<dbReference type="Pfam" id="PF00355">
    <property type="entry name" value="Rieske"/>
    <property type="match status" value="1"/>
</dbReference>
<evidence type="ECO:0000256" key="3">
    <source>
        <dbReference type="ARBA" id="ARBA00023004"/>
    </source>
</evidence>
<gene>
    <name evidence="6" type="ORF">DFP75_101138</name>
</gene>
<dbReference type="RefSeq" id="WP_245926902.1">
    <property type="nucleotide sequence ID" value="NZ_QKLW01000001.1"/>
</dbReference>
<keyword evidence="3" id="KW-0408">Iron</keyword>
<evidence type="ECO:0000256" key="2">
    <source>
        <dbReference type="ARBA" id="ARBA00022723"/>
    </source>
</evidence>
<dbReference type="Proteomes" id="UP000247551">
    <property type="component" value="Unassembled WGS sequence"/>
</dbReference>
<dbReference type="InterPro" id="IPR012747">
    <property type="entry name" value="MocE_2FeS"/>
</dbReference>
<name>A0A318V7Q1_9GAMM</name>
<keyword evidence="2" id="KW-0479">Metal-binding</keyword>
<reference evidence="6 7" key="1">
    <citation type="submission" date="2018-06" db="EMBL/GenBank/DDBJ databases">
        <title>Genomic Encyclopedia of Type Strains, Phase III (KMG-III): the genomes of soil and plant-associated and newly described type strains.</title>
        <authorList>
            <person name="Whitman W."/>
        </authorList>
    </citation>
    <scope>NUCLEOTIDE SEQUENCE [LARGE SCALE GENOMIC DNA]</scope>
    <source>
        <strain evidence="6 7">CECT 7730</strain>
    </source>
</reference>
<keyword evidence="4" id="KW-0411">Iron-sulfur</keyword>
<dbReference type="Gene3D" id="2.102.10.10">
    <property type="entry name" value="Rieske [2Fe-2S] iron-sulphur domain"/>
    <property type="match status" value="1"/>
</dbReference>
<comment type="caution">
    <text evidence="6">The sequence shown here is derived from an EMBL/GenBank/DDBJ whole genome shotgun (WGS) entry which is preliminary data.</text>
</comment>
<dbReference type="EMBL" id="QKLW01000001">
    <property type="protein sequence ID" value="PYF84113.1"/>
    <property type="molecule type" value="Genomic_DNA"/>
</dbReference>
<keyword evidence="1" id="KW-0001">2Fe-2S</keyword>
<evidence type="ECO:0000313" key="6">
    <source>
        <dbReference type="EMBL" id="PYF84113.1"/>
    </source>
</evidence>
<protein>
    <submittedName>
        <fullName evidence="6">3-phenylpropionate/trans-cinnamate dioxygenase ferredoxin subunit</fullName>
    </submittedName>
</protein>
<dbReference type="AlphaFoldDB" id="A0A318V7Q1"/>
<dbReference type="GO" id="GO:0051213">
    <property type="term" value="F:dioxygenase activity"/>
    <property type="evidence" value="ECO:0007669"/>
    <property type="project" value="UniProtKB-KW"/>
</dbReference>
<dbReference type="PROSITE" id="PS51296">
    <property type="entry name" value="RIESKE"/>
    <property type="match status" value="1"/>
</dbReference>
<dbReference type="NCBIfam" id="TIGR02377">
    <property type="entry name" value="MocE_fam_FeS"/>
    <property type="match status" value="1"/>
</dbReference>
<evidence type="ECO:0000313" key="7">
    <source>
        <dbReference type="Proteomes" id="UP000247551"/>
    </source>
</evidence>
<keyword evidence="6" id="KW-0560">Oxidoreductase</keyword>